<dbReference type="RefSeq" id="WP_111354260.1">
    <property type="nucleotide sequence ID" value="NZ_QEQF01000006.1"/>
</dbReference>
<proteinExistence type="predicted"/>
<dbReference type="InterPro" id="IPR018247">
    <property type="entry name" value="EF_Hand_1_Ca_BS"/>
</dbReference>
<dbReference type="PROSITE" id="PS00092">
    <property type="entry name" value="N6_MTASE"/>
    <property type="match status" value="1"/>
</dbReference>
<evidence type="ECO:0000313" key="3">
    <source>
        <dbReference type="EMBL" id="RDF09936.1"/>
    </source>
</evidence>
<evidence type="ECO:0000256" key="2">
    <source>
        <dbReference type="ARBA" id="ARBA00022679"/>
    </source>
</evidence>
<dbReference type="InterPro" id="IPR002052">
    <property type="entry name" value="DNA_methylase_N6_adenine_CS"/>
</dbReference>
<accession>A0A369ZPL5</accession>
<dbReference type="EMBL" id="QEQF01000006">
    <property type="protein sequence ID" value="RDF09936.1"/>
    <property type="molecule type" value="Genomic_DNA"/>
</dbReference>
<keyword evidence="4" id="KW-1185">Reference proteome</keyword>
<dbReference type="GO" id="GO:0032259">
    <property type="term" value="P:methylation"/>
    <property type="evidence" value="ECO:0007669"/>
    <property type="project" value="UniProtKB-KW"/>
</dbReference>
<evidence type="ECO:0000313" key="4">
    <source>
        <dbReference type="Proteomes" id="UP000253945"/>
    </source>
</evidence>
<dbReference type="PROSITE" id="PS00018">
    <property type="entry name" value="EF_HAND_1"/>
    <property type="match status" value="1"/>
</dbReference>
<dbReference type="AlphaFoldDB" id="A0A369ZPL5"/>
<dbReference type="GO" id="GO:0003676">
    <property type="term" value="F:nucleic acid binding"/>
    <property type="evidence" value="ECO:0007669"/>
    <property type="project" value="InterPro"/>
</dbReference>
<comment type="caution">
    <text evidence="3">The sequence shown here is derived from an EMBL/GenBank/DDBJ whole genome shotgun (WGS) entry which is preliminary data.</text>
</comment>
<keyword evidence="2 3" id="KW-0808">Transferase</keyword>
<dbReference type="Proteomes" id="UP000253945">
    <property type="component" value="Unassembled WGS sequence"/>
</dbReference>
<organism evidence="3 4">
    <name type="scientific">Haemophilus paraphrohaemolyticus</name>
    <dbReference type="NCBI Taxonomy" id="736"/>
    <lineage>
        <taxon>Bacteria</taxon>
        <taxon>Pseudomonadati</taxon>
        <taxon>Pseudomonadota</taxon>
        <taxon>Gammaproteobacteria</taxon>
        <taxon>Pasteurellales</taxon>
        <taxon>Pasteurellaceae</taxon>
        <taxon>Haemophilus</taxon>
    </lineage>
</organism>
<dbReference type="REBASE" id="299763">
    <property type="entry name" value="M.Hpa6342ORF7035P"/>
</dbReference>
<dbReference type="GO" id="GO:0008168">
    <property type="term" value="F:methyltransferase activity"/>
    <property type="evidence" value="ECO:0007669"/>
    <property type="project" value="UniProtKB-KW"/>
</dbReference>
<gene>
    <name evidence="3" type="ORF">DPV92_07035</name>
</gene>
<dbReference type="Pfam" id="PF13651">
    <property type="entry name" value="EcoRI_methylase"/>
    <property type="match status" value="1"/>
</dbReference>
<reference evidence="3 4" key="1">
    <citation type="submission" date="2018-05" db="EMBL/GenBank/DDBJ databases">
        <title>Draft Genome Sequences for a Diverse set of 7 Haemophilus Species.</title>
        <authorList>
            <person name="Nichols M."/>
            <person name="Topaz N."/>
            <person name="Wang X."/>
            <person name="Wang X."/>
            <person name="Boxrud D."/>
        </authorList>
    </citation>
    <scope>NUCLEOTIDE SEQUENCE [LARGE SCALE GENOMIC DNA]</scope>
    <source>
        <strain evidence="3 4">C2014016342</strain>
    </source>
</reference>
<name>A0A369ZPL5_9PAST</name>
<sequence length="377" mass="43186">MAAKNSNLSKAKTAKNDEFYTQYHDIEKEMQAYLDFNPDVFKDKTILLPCDDPEWSNFTKYFAQNFQRLGLKKLISTSFAATSKPAGFAYQSSLFEQSDERFDPELSPKQGKIFTLTHDKSGDGKINIDDLEWKYLKGDGDFRSDEVKKLRDQADIIITNPPFSLFREFLAWIVEADKKFTIISNKNAITYKEVFPLIQSNKIWSGAMSMGADILFHIPKEMENEFIENKQEGSAYRKVGNELMARTTGMWFTNLDHGRRHEPLPLMTMADNLKFNKKIVGTAAYLKYDNYNAIEVPFTNAIPSDFDGIMGVPISFLDKYNPDQFDIIWQASGNTRASAPEEVLEKLGYQIHSEDRGGCTVVNNKRTYGRILIKHKS</sequence>
<evidence type="ECO:0000256" key="1">
    <source>
        <dbReference type="ARBA" id="ARBA00022603"/>
    </source>
</evidence>
<dbReference type="InterPro" id="IPR025247">
    <property type="entry name" value="EcoRI-like_methylase"/>
</dbReference>
<protein>
    <submittedName>
        <fullName evidence="3">DNA methyltransferase</fullName>
    </submittedName>
</protein>
<keyword evidence="1 3" id="KW-0489">Methyltransferase</keyword>